<evidence type="ECO:0000256" key="3">
    <source>
        <dbReference type="ARBA" id="ARBA00022989"/>
    </source>
</evidence>
<evidence type="ECO:0000313" key="10">
    <source>
        <dbReference type="RefSeq" id="XP_004707385.1"/>
    </source>
</evidence>
<gene>
    <name evidence="10" type="primary">TLCD1</name>
</gene>
<dbReference type="GeneID" id="101654303"/>
<evidence type="ECO:0000256" key="1">
    <source>
        <dbReference type="ARBA" id="ARBA00004141"/>
    </source>
</evidence>
<dbReference type="RefSeq" id="XP_004707385.1">
    <property type="nucleotide sequence ID" value="XM_004707328.2"/>
</dbReference>
<feature type="domain" description="TLC" evidence="8">
    <location>
        <begin position="91"/>
        <end position="285"/>
    </location>
</feature>
<feature type="transmembrane region" description="Helical" evidence="7">
    <location>
        <begin position="99"/>
        <end position="118"/>
    </location>
</feature>
<keyword evidence="4 5" id="KW-0472">Membrane</keyword>
<evidence type="ECO:0000256" key="4">
    <source>
        <dbReference type="ARBA" id="ARBA00023136"/>
    </source>
</evidence>
<feature type="transmembrane region" description="Helical" evidence="7">
    <location>
        <begin position="130"/>
        <end position="147"/>
    </location>
</feature>
<feature type="region of interest" description="Disordered" evidence="6">
    <location>
        <begin position="1"/>
        <end position="74"/>
    </location>
</feature>
<dbReference type="SMART" id="SM00724">
    <property type="entry name" value="TLC"/>
    <property type="match status" value="1"/>
</dbReference>
<dbReference type="PROSITE" id="PS50922">
    <property type="entry name" value="TLC"/>
    <property type="match status" value="1"/>
</dbReference>
<dbReference type="Proteomes" id="UP000694863">
    <property type="component" value="Unplaced"/>
</dbReference>
<comment type="subcellular location">
    <subcellularLocation>
        <location evidence="1">Membrane</location>
        <topology evidence="1">Multi-pass membrane protein</topology>
    </subcellularLocation>
</comment>
<organism evidence="9 10">
    <name type="scientific">Echinops telfairi</name>
    <name type="common">Lesser hedgehog tenrec</name>
    <dbReference type="NCBI Taxonomy" id="9371"/>
    <lineage>
        <taxon>Eukaryota</taxon>
        <taxon>Metazoa</taxon>
        <taxon>Chordata</taxon>
        <taxon>Craniata</taxon>
        <taxon>Vertebrata</taxon>
        <taxon>Euteleostomi</taxon>
        <taxon>Mammalia</taxon>
        <taxon>Eutheria</taxon>
        <taxon>Afrotheria</taxon>
        <taxon>Tenrecidae</taxon>
        <taxon>Tenrecinae</taxon>
        <taxon>Echinops</taxon>
    </lineage>
</organism>
<keyword evidence="3 7" id="KW-1133">Transmembrane helix</keyword>
<evidence type="ECO:0000256" key="7">
    <source>
        <dbReference type="SAM" id="Phobius"/>
    </source>
</evidence>
<keyword evidence="9" id="KW-1185">Reference proteome</keyword>
<evidence type="ECO:0000259" key="8">
    <source>
        <dbReference type="PROSITE" id="PS50922"/>
    </source>
</evidence>
<feature type="compositionally biased region" description="Low complexity" evidence="6">
    <location>
        <begin position="32"/>
        <end position="46"/>
    </location>
</feature>
<evidence type="ECO:0000256" key="6">
    <source>
        <dbReference type="SAM" id="MobiDB-lite"/>
    </source>
</evidence>
<dbReference type="PANTHER" id="PTHR13439">
    <property type="entry name" value="CT120 PROTEIN"/>
    <property type="match status" value="1"/>
</dbReference>
<dbReference type="PANTHER" id="PTHR13439:SF5">
    <property type="entry name" value="TLC DOMAIN-CONTAINING PROTEIN 1"/>
    <property type="match status" value="1"/>
</dbReference>
<evidence type="ECO:0000313" key="9">
    <source>
        <dbReference type="Proteomes" id="UP000694863"/>
    </source>
</evidence>
<keyword evidence="2 5" id="KW-0812">Transmembrane</keyword>
<accession>A0ABM0ITM0</accession>
<dbReference type="InterPro" id="IPR006634">
    <property type="entry name" value="TLC-dom"/>
</dbReference>
<dbReference type="Pfam" id="PF03798">
    <property type="entry name" value="TRAM_LAG1_CLN8"/>
    <property type="match status" value="1"/>
</dbReference>
<evidence type="ECO:0000256" key="5">
    <source>
        <dbReference type="PROSITE-ProRule" id="PRU00205"/>
    </source>
</evidence>
<feature type="transmembrane region" description="Helical" evidence="7">
    <location>
        <begin position="254"/>
        <end position="273"/>
    </location>
</feature>
<evidence type="ECO:0000256" key="2">
    <source>
        <dbReference type="ARBA" id="ARBA00022692"/>
    </source>
</evidence>
<feature type="transmembrane region" description="Helical" evidence="7">
    <location>
        <begin position="224"/>
        <end position="248"/>
    </location>
</feature>
<sequence>MPFVGAPPGTTPSAIAASPSRGPSSRQNLGDPLAARRPRSSAAGALTTRHRLPPSGRPPWLPQATGHGPGEWGHASRLDKSLPAHVRADPLRTWRWHNLLVSFAHSIVSGVWALLCIWQTPEMLVEIETAWSLSGYLLVCFSAGYFIHDTVDIVVSHQTGASWEYLVHHVMAMGAFCSGIFWSSFVGGGVLTLLVEVSNIFLTIRMMMKINNAQDHLLYRVNKYINLVMYFLFRLAPQAYLTGFFLQYAGQRNLGGFLLSILLMLDVMILIYFSRLLRSDFCPERAPSQRHKDKFLTE</sequence>
<name>A0ABM0ITM0_ECHTE</name>
<proteinExistence type="predicted"/>
<reference evidence="10" key="1">
    <citation type="submission" date="2025-08" db="UniProtKB">
        <authorList>
            <consortium name="RefSeq"/>
        </authorList>
    </citation>
    <scope>IDENTIFICATION</scope>
</reference>
<protein>
    <submittedName>
        <fullName evidence="10">TLC domain-containing protein 1</fullName>
    </submittedName>
</protein>
<feature type="transmembrane region" description="Helical" evidence="7">
    <location>
        <begin position="180"/>
        <end position="204"/>
    </location>
</feature>
<dbReference type="InterPro" id="IPR050846">
    <property type="entry name" value="TLCD"/>
</dbReference>